<gene>
    <name evidence="5" type="ORF">CLAFUR5_02973</name>
</gene>
<evidence type="ECO:0000259" key="3">
    <source>
        <dbReference type="PROSITE" id="PS51192"/>
    </source>
</evidence>
<sequence length="670" mass="74952">MWRPLPIVRLAQRLPIARATLQTSAARRRSIVPRSWVDQPGCMQRCMRYSSTCKISAATGPVQLRDYQESSIQAVLDHLSRGEKRLGISLATGSGKTVIFSHLLDRVPAPSKNATHTLILAHRRELIEQAARHCQQLYPDKTVEIEMANSKASGLADITLASVPTLARSAERLQKFDPARFKLVIVDEAHHIVAGSYMTILEHFRLANPNNLGPTALVGVSATLSRHDGLKLGTAIDHIVYHKDYVEMIEDEYLAKAIFTTVKTGVNLDKVKVAGGDFQSKALSKAVNNPETNLITVRAWLEKGGSRKSTLVFCVDLTHVADLTAVFRQHGVEAQYITGSTNAQERAERLQAFKNGEYPVLLNCGIFTEGTDIPNIDCILVARPTQSRNLLIQMVGRGLRKYEGKANCHVIDMVASLEGGIITTPTLFGLNSQELVNEADFKTMKSLKERKEQEKQREEQAMQAASQPPPELKGDVIFTDYDSVNDLIEDTMGERQIRKISPFAWVQIDDIRYILTNLDGANVSIKKEGSDEYVLWYTARLPDGTTSKAPYARPRQIGKSATFEAAVHGADTFASETFSYDMISKSAFWRKKPASQSQMDYLNKFRQEDEQLQFGMITKGRAGDLITKIKHGARGRFRRMTGEKKKAQKKVQRWQDRQSREQVRVGPVAR</sequence>
<keyword evidence="1 5" id="KW-0067">ATP-binding</keyword>
<proteinExistence type="predicted"/>
<dbReference type="Pfam" id="PF00271">
    <property type="entry name" value="Helicase_C"/>
    <property type="match status" value="1"/>
</dbReference>
<organism evidence="5 6">
    <name type="scientific">Passalora fulva</name>
    <name type="common">Tomato leaf mold</name>
    <name type="synonym">Cladosporium fulvum</name>
    <dbReference type="NCBI Taxonomy" id="5499"/>
    <lineage>
        <taxon>Eukaryota</taxon>
        <taxon>Fungi</taxon>
        <taxon>Dikarya</taxon>
        <taxon>Ascomycota</taxon>
        <taxon>Pezizomycotina</taxon>
        <taxon>Dothideomycetes</taxon>
        <taxon>Dothideomycetidae</taxon>
        <taxon>Mycosphaerellales</taxon>
        <taxon>Mycosphaerellaceae</taxon>
        <taxon>Fulvia</taxon>
    </lineage>
</organism>
<feature type="region of interest" description="Disordered" evidence="2">
    <location>
        <begin position="448"/>
        <end position="469"/>
    </location>
</feature>
<dbReference type="OrthoDB" id="16911at2759"/>
<dbReference type="Pfam" id="PF04851">
    <property type="entry name" value="ResIII"/>
    <property type="match status" value="1"/>
</dbReference>
<dbReference type="InterPro" id="IPR027417">
    <property type="entry name" value="P-loop_NTPase"/>
</dbReference>
<dbReference type="PANTHER" id="PTHR47396:SF1">
    <property type="entry name" value="ATP-DEPENDENT HELICASE IRC3-RELATED"/>
    <property type="match status" value="1"/>
</dbReference>
<feature type="compositionally biased region" description="Basic and acidic residues" evidence="2">
    <location>
        <begin position="448"/>
        <end position="460"/>
    </location>
</feature>
<dbReference type="EMBL" id="CP090164">
    <property type="protein sequence ID" value="UJO14636.1"/>
    <property type="molecule type" value="Genomic_DNA"/>
</dbReference>
<dbReference type="PROSITE" id="PS51192">
    <property type="entry name" value="HELICASE_ATP_BIND_1"/>
    <property type="match status" value="1"/>
</dbReference>
<reference evidence="5" key="1">
    <citation type="submission" date="2021-12" db="EMBL/GenBank/DDBJ databases">
        <authorList>
            <person name="Zaccaron A."/>
            <person name="Stergiopoulos I."/>
        </authorList>
    </citation>
    <scope>NUCLEOTIDE SEQUENCE</scope>
    <source>
        <strain evidence="5">Race5_Kim</strain>
    </source>
</reference>
<evidence type="ECO:0000313" key="6">
    <source>
        <dbReference type="Proteomes" id="UP000756132"/>
    </source>
</evidence>
<reference evidence="5" key="2">
    <citation type="journal article" date="2022" name="Microb. Genom.">
        <title>A chromosome-scale genome assembly of the tomato pathogen Cladosporium fulvum reveals a compartmentalized genome architecture and the presence of a dispensable chromosome.</title>
        <authorList>
            <person name="Zaccaron A.Z."/>
            <person name="Chen L.H."/>
            <person name="Samaras A."/>
            <person name="Stergiopoulos I."/>
        </authorList>
    </citation>
    <scope>NUCLEOTIDE SEQUENCE</scope>
    <source>
        <strain evidence="5">Race5_Kim</strain>
    </source>
</reference>
<protein>
    <submittedName>
        <fullName evidence="5">Mitochondrial ATP-dependent helicase irc3</fullName>
    </submittedName>
</protein>
<feature type="domain" description="Helicase ATP-binding" evidence="3">
    <location>
        <begin position="77"/>
        <end position="242"/>
    </location>
</feature>
<dbReference type="PANTHER" id="PTHR47396">
    <property type="entry name" value="TYPE I RESTRICTION ENZYME ECOKI R PROTEIN"/>
    <property type="match status" value="1"/>
</dbReference>
<dbReference type="GO" id="GO:0005759">
    <property type="term" value="C:mitochondrial matrix"/>
    <property type="evidence" value="ECO:0007669"/>
    <property type="project" value="TreeGrafter"/>
</dbReference>
<dbReference type="SMART" id="SM00490">
    <property type="entry name" value="HELICc"/>
    <property type="match status" value="1"/>
</dbReference>
<feature type="domain" description="Helicase C-terminal" evidence="4">
    <location>
        <begin position="296"/>
        <end position="466"/>
    </location>
</feature>
<keyword evidence="1 5" id="KW-0347">Helicase</keyword>
<dbReference type="Gene3D" id="3.40.50.300">
    <property type="entry name" value="P-loop containing nucleotide triphosphate hydrolases"/>
    <property type="match status" value="2"/>
</dbReference>
<dbReference type="SMART" id="SM00487">
    <property type="entry name" value="DEXDc"/>
    <property type="match status" value="1"/>
</dbReference>
<dbReference type="GO" id="GO:0032042">
    <property type="term" value="P:mitochondrial DNA metabolic process"/>
    <property type="evidence" value="ECO:0007669"/>
    <property type="project" value="TreeGrafter"/>
</dbReference>
<dbReference type="GO" id="GO:0070125">
    <property type="term" value="P:mitochondrial translational elongation"/>
    <property type="evidence" value="ECO:0007669"/>
    <property type="project" value="TreeGrafter"/>
</dbReference>
<accession>A0A9Q8LC35</accession>
<dbReference type="InterPro" id="IPR050742">
    <property type="entry name" value="Helicase_Restrict-Modif_Enz"/>
</dbReference>
<dbReference type="InterPro" id="IPR001650">
    <property type="entry name" value="Helicase_C-like"/>
</dbReference>
<dbReference type="GO" id="GO:0036121">
    <property type="term" value="F:double-stranded DNA helicase activity"/>
    <property type="evidence" value="ECO:0007669"/>
    <property type="project" value="TreeGrafter"/>
</dbReference>
<dbReference type="GO" id="GO:0000403">
    <property type="term" value="F:Y-form DNA binding"/>
    <property type="evidence" value="ECO:0007669"/>
    <property type="project" value="TreeGrafter"/>
</dbReference>
<dbReference type="RefSeq" id="XP_047759002.1">
    <property type="nucleotide sequence ID" value="XM_047902121.1"/>
</dbReference>
<dbReference type="InterPro" id="IPR006935">
    <property type="entry name" value="Helicase/UvrB_N"/>
</dbReference>
<feature type="region of interest" description="Disordered" evidence="2">
    <location>
        <begin position="635"/>
        <end position="670"/>
    </location>
</feature>
<name>A0A9Q8LC35_PASFU</name>
<evidence type="ECO:0000256" key="2">
    <source>
        <dbReference type="SAM" id="MobiDB-lite"/>
    </source>
</evidence>
<dbReference type="CDD" id="cd18799">
    <property type="entry name" value="SF2_C_EcoAI-like"/>
    <property type="match status" value="1"/>
</dbReference>
<keyword evidence="6" id="KW-1185">Reference proteome</keyword>
<dbReference type="KEGG" id="ffu:CLAFUR5_02973"/>
<dbReference type="AlphaFoldDB" id="A0A9Q8LC35"/>
<dbReference type="GO" id="GO:0005524">
    <property type="term" value="F:ATP binding"/>
    <property type="evidence" value="ECO:0007669"/>
    <property type="project" value="InterPro"/>
</dbReference>
<dbReference type="CDD" id="cd18032">
    <property type="entry name" value="DEXHc_RE_I_III_res"/>
    <property type="match status" value="1"/>
</dbReference>
<evidence type="ECO:0000259" key="4">
    <source>
        <dbReference type="PROSITE" id="PS51194"/>
    </source>
</evidence>
<dbReference type="PROSITE" id="PS51194">
    <property type="entry name" value="HELICASE_CTER"/>
    <property type="match status" value="1"/>
</dbReference>
<keyword evidence="1 5" id="KW-0378">Hydrolase</keyword>
<dbReference type="GO" id="GO:0061749">
    <property type="term" value="F:forked DNA-dependent helicase activity"/>
    <property type="evidence" value="ECO:0007669"/>
    <property type="project" value="TreeGrafter"/>
</dbReference>
<dbReference type="InterPro" id="IPR014001">
    <property type="entry name" value="Helicase_ATP-bd"/>
</dbReference>
<dbReference type="Proteomes" id="UP000756132">
    <property type="component" value="Chromosome 2"/>
</dbReference>
<keyword evidence="1 5" id="KW-0547">Nucleotide-binding</keyword>
<dbReference type="SUPFAM" id="SSF52540">
    <property type="entry name" value="P-loop containing nucleoside triphosphate hydrolases"/>
    <property type="match status" value="1"/>
</dbReference>
<feature type="compositionally biased region" description="Basic and acidic residues" evidence="2">
    <location>
        <begin position="653"/>
        <end position="663"/>
    </location>
</feature>
<dbReference type="GeneID" id="71982851"/>
<dbReference type="GO" id="GO:0016787">
    <property type="term" value="F:hydrolase activity"/>
    <property type="evidence" value="ECO:0007669"/>
    <property type="project" value="InterPro"/>
</dbReference>
<evidence type="ECO:0000313" key="5">
    <source>
        <dbReference type="EMBL" id="UJO14636.1"/>
    </source>
</evidence>
<evidence type="ECO:0000256" key="1">
    <source>
        <dbReference type="ARBA" id="ARBA00022806"/>
    </source>
</evidence>